<proteinExistence type="predicted"/>
<name>A0A7G9RDE5_9ACTN</name>
<feature type="compositionally biased region" description="Basic residues" evidence="1">
    <location>
        <begin position="12"/>
        <end position="22"/>
    </location>
</feature>
<dbReference type="SUPFAM" id="SSF55486">
    <property type="entry name" value="Metalloproteases ('zincins'), catalytic domain"/>
    <property type="match status" value="1"/>
</dbReference>
<reference evidence="2 3" key="1">
    <citation type="submission" date="2020-08" db="EMBL/GenBank/DDBJ databases">
        <title>Genome sequence of Nocardioides mesophilus KACC 16243T.</title>
        <authorList>
            <person name="Hyun D.-W."/>
            <person name="Bae J.-W."/>
        </authorList>
    </citation>
    <scope>NUCLEOTIDE SEQUENCE [LARGE SCALE GENOMIC DNA]</scope>
    <source>
        <strain evidence="2 3">KACC 16243</strain>
    </source>
</reference>
<evidence type="ECO:0000313" key="3">
    <source>
        <dbReference type="Proteomes" id="UP000515947"/>
    </source>
</evidence>
<dbReference type="EMBL" id="CP060713">
    <property type="protein sequence ID" value="QNN53620.1"/>
    <property type="molecule type" value="Genomic_DNA"/>
</dbReference>
<dbReference type="RefSeq" id="WP_187579461.1">
    <property type="nucleotide sequence ID" value="NZ_CP060713.1"/>
</dbReference>
<sequence length="153" mass="16588">MTSTGTPVGRRGGSRRDRRGRGSRGPAVLPGPLSPGGVPATRSRRATFDDLVLAVVEDLEERWHDELGLVEFAVEEAPLVPDDWDADTVPLATLVPASGGTPARLVLFRRPIELRAETRADLSALVLTVLVEQVSELLGRPPEEIDSRYDSLE</sequence>
<dbReference type="Proteomes" id="UP000515947">
    <property type="component" value="Chromosome"/>
</dbReference>
<dbReference type="AlphaFoldDB" id="A0A7G9RDE5"/>
<dbReference type="Pfam" id="PF06262">
    <property type="entry name" value="Zincin_1"/>
    <property type="match status" value="1"/>
</dbReference>
<feature type="region of interest" description="Disordered" evidence="1">
    <location>
        <begin position="1"/>
        <end position="42"/>
    </location>
</feature>
<dbReference type="KEGG" id="nmes:H9L09_04130"/>
<dbReference type="CDD" id="cd12954">
    <property type="entry name" value="MMP_TTHA0227_like_1"/>
    <property type="match status" value="1"/>
</dbReference>
<dbReference type="Gene3D" id="3.30.2010.20">
    <property type="match status" value="1"/>
</dbReference>
<evidence type="ECO:0000256" key="1">
    <source>
        <dbReference type="SAM" id="MobiDB-lite"/>
    </source>
</evidence>
<dbReference type="InterPro" id="IPR038555">
    <property type="entry name" value="Zincin_1_sf"/>
</dbReference>
<dbReference type="InterPro" id="IPR010428">
    <property type="entry name" value="Zincin_1"/>
</dbReference>
<evidence type="ECO:0000313" key="2">
    <source>
        <dbReference type="EMBL" id="QNN53620.1"/>
    </source>
</evidence>
<organism evidence="2 3">
    <name type="scientific">Nocardioides mesophilus</name>
    <dbReference type="NCBI Taxonomy" id="433659"/>
    <lineage>
        <taxon>Bacteria</taxon>
        <taxon>Bacillati</taxon>
        <taxon>Actinomycetota</taxon>
        <taxon>Actinomycetes</taxon>
        <taxon>Propionibacteriales</taxon>
        <taxon>Nocardioidaceae</taxon>
        <taxon>Nocardioides</taxon>
    </lineage>
</organism>
<feature type="compositionally biased region" description="Low complexity" evidence="1">
    <location>
        <begin position="24"/>
        <end position="40"/>
    </location>
</feature>
<accession>A0A7G9RDE5</accession>
<keyword evidence="3" id="KW-1185">Reference proteome</keyword>
<gene>
    <name evidence="2" type="ORF">H9L09_04130</name>
</gene>
<protein>
    <submittedName>
        <fullName evidence="2">Metallopeptidase family protein</fullName>
    </submittedName>
</protein>